<dbReference type="PANTHER" id="PTHR11017:SF479">
    <property type="entry name" value="DISEASE RESISTANCE PROTEIN (TIR-NBS-LRR CLASS) FAMILY"/>
    <property type="match status" value="1"/>
</dbReference>
<dbReference type="GO" id="GO:0005634">
    <property type="term" value="C:nucleus"/>
    <property type="evidence" value="ECO:0007669"/>
    <property type="project" value="UniProtKB-SubCell"/>
</dbReference>
<dbReference type="AlphaFoldDB" id="A5BM76"/>
<comment type="similarity">
    <text evidence="11">Belongs to the disease resistance TIR-NB-LRR family.</text>
</comment>
<proteinExistence type="inferred from homology"/>
<reference evidence="13" key="1">
    <citation type="journal article" date="2007" name="PLoS ONE">
        <title>The first genome sequence of an elite grapevine cultivar (Pinot noir Vitis vinifera L.): coping with a highly heterozygous genome.</title>
        <authorList>
            <person name="Velasco R."/>
            <person name="Zharkikh A."/>
            <person name="Troggio M."/>
            <person name="Cartwright D.A."/>
            <person name="Cestaro A."/>
            <person name="Pruss D."/>
            <person name="Pindo M."/>
            <person name="FitzGerald L.M."/>
            <person name="Vezzulli S."/>
            <person name="Reid J."/>
            <person name="Malacarne G."/>
            <person name="Iliev D."/>
            <person name="Coppola G."/>
            <person name="Wardell B."/>
            <person name="Micheletti D."/>
            <person name="Macalma T."/>
            <person name="Facci M."/>
            <person name="Mitchell J.T."/>
            <person name="Perazzolli M."/>
            <person name="Eldredge G."/>
            <person name="Gatto P."/>
            <person name="Oyzerski R."/>
            <person name="Moretto M."/>
            <person name="Gutin N."/>
            <person name="Stefanini M."/>
            <person name="Chen Y."/>
            <person name="Segala C."/>
            <person name="Davenport C."/>
            <person name="Dematte L."/>
            <person name="Mraz A."/>
            <person name="Battilana J."/>
            <person name="Stormo K."/>
            <person name="Costa F."/>
            <person name="Tao Q."/>
            <person name="Si-Ammour A."/>
            <person name="Harkins T."/>
            <person name="Lackey A."/>
            <person name="Perbost C."/>
            <person name="Taillon B."/>
            <person name="Stella A."/>
            <person name="Solovyev V."/>
            <person name="Fawcett J.A."/>
            <person name="Sterck L."/>
            <person name="Vandepoele K."/>
            <person name="Grando S.M."/>
            <person name="Toppo S."/>
            <person name="Moser C."/>
            <person name="Lanchbury J."/>
            <person name="Bogden R."/>
            <person name="Skolnick M."/>
            <person name="Sgaramella V."/>
            <person name="Bhatnagar S.K."/>
            <person name="Fontana P."/>
            <person name="Gutin A."/>
            <person name="Van de Peer Y."/>
            <person name="Salamini F."/>
            <person name="Viola R."/>
        </authorList>
    </citation>
    <scope>NUCLEOTIDE SEQUENCE</scope>
</reference>
<dbReference type="SUPFAM" id="SSF52540">
    <property type="entry name" value="P-loop containing nucleoside triphosphate hydrolases"/>
    <property type="match status" value="1"/>
</dbReference>
<dbReference type="SUPFAM" id="SSF52058">
    <property type="entry name" value="L domain-like"/>
    <property type="match status" value="1"/>
</dbReference>
<dbReference type="PRINTS" id="PR00364">
    <property type="entry name" value="DISEASERSIST"/>
</dbReference>
<evidence type="ECO:0000256" key="1">
    <source>
        <dbReference type="ARBA" id="ARBA00004123"/>
    </source>
</evidence>
<keyword evidence="4" id="KW-0963">Cytoplasm</keyword>
<dbReference type="InterPro" id="IPR044974">
    <property type="entry name" value="Disease_R_plants"/>
</dbReference>
<dbReference type="GO" id="GO:0043068">
    <property type="term" value="P:positive regulation of programmed cell death"/>
    <property type="evidence" value="ECO:0007669"/>
    <property type="project" value="UniProtKB-ARBA"/>
</dbReference>
<evidence type="ECO:0000256" key="4">
    <source>
        <dbReference type="ARBA" id="ARBA00022490"/>
    </source>
</evidence>
<dbReference type="InterPro" id="IPR002182">
    <property type="entry name" value="NB-ARC"/>
</dbReference>
<keyword evidence="5" id="KW-0433">Leucine-rich repeat</keyword>
<dbReference type="GO" id="GO:0005737">
    <property type="term" value="C:cytoplasm"/>
    <property type="evidence" value="ECO:0007669"/>
    <property type="project" value="UniProtKB-SubCell"/>
</dbReference>
<dbReference type="InterPro" id="IPR000157">
    <property type="entry name" value="TIR_dom"/>
</dbReference>
<comment type="subcellular location">
    <subcellularLocation>
        <location evidence="2">Cytoplasm</location>
    </subcellularLocation>
    <subcellularLocation>
        <location evidence="1">Nucleus</location>
    </subcellularLocation>
</comment>
<dbReference type="GO" id="GO:0050832">
    <property type="term" value="P:defense response to fungus"/>
    <property type="evidence" value="ECO:0007669"/>
    <property type="project" value="UniProtKB-ARBA"/>
</dbReference>
<feature type="domain" description="TIR" evidence="12">
    <location>
        <begin position="10"/>
        <end position="176"/>
    </location>
</feature>
<dbReference type="GO" id="GO:0007165">
    <property type="term" value="P:signal transduction"/>
    <property type="evidence" value="ECO:0007669"/>
    <property type="project" value="InterPro"/>
</dbReference>
<sequence>MAAAFSSSQKSYDVFLSFRGDDTRNNFTAHLLQELRTKGINTFFDEDKLEKGRVISPALITAIENSMFSIIVLSENYASSRWCLEEMVKILECNRSKEERVLPIFYNVDPSDVRNHMGKFGEALAKHEENLEENGERVKIWRDALTEVANLSGWDSRNKNEPLLIKEIVIKLLKKLLNTWTSDTEENLVGIQSRIQKLRMLLCLQSDDVRMVGICGMGGIGKTTLARAIYSQVSNQFEACSFLEIANDFKEQDLTSLAEKLLSQLLQEENLKIKGSTSIKARLHSRKVLVVLDNVNNLTILEHLAGNQDWFGQGSRIIVTTRDQRLLIQHKVDYYEVAEFNGDEAFEFLKHHSLKYELLENDLQELSREIIFYAKGLPLALRVLGSLLFGMNKDEWRDYLVKLKSTPNIEIQEVLRLSYDRLDDEEKNIFLDIACFFKGEDKDHVVEILKGCGFSAKCGIKTLINKSLITINFANKLEMHDLIQEMGKGIVRQECPKEPERRSRLWEHEDIFDVLKRNMGSEKIEGIFLNLSHLEDTLDFTIEAFAGMKKLRLLKVYNSKSISRDFRDTFNNKVNCRVRFAHEFKFCSNDLRYLYWHGYSLKSLPKDFSPKHLVELSMPYSHIKKLWKGIKVLERLKSIDLSHSKYLIQTPDFSGITNLERLVLEGCINLPKVHPSLGVLKKLNFLSLKNCTMLRRLPSSTCSLKSLETFILSGCSKFEEFPENFGNLEMLKELHADGIVDSTFGVVIPGSRIPDWIRYQSSRNVIEADLPLNWSTNCLGFALALVFGGRFPVAYDDWFWARVFLDFGTCRRSFETGISFPMENSVFAEGDHVVLTFAPVQPSLSPHQVIHIKATFAIMSVPNYYEIKRCGLGLMYVNEEPAVYGVPSVESKSIGFGFSASCALCPVEEPSECIIVELLSSLSVSLGTCFLLPEHCSQLKNPVRVSLLEYFLHPLGPLVLVYSFPIEKSSEGFFVRESTAKSGLIVFWLNALSCFLIFQDDYLQWVVESQRFSLPKEMAEFPSS</sequence>
<dbReference type="GO" id="GO:0043531">
    <property type="term" value="F:ADP binding"/>
    <property type="evidence" value="ECO:0007669"/>
    <property type="project" value="InterPro"/>
</dbReference>
<dbReference type="Gene3D" id="3.40.50.300">
    <property type="entry name" value="P-loop containing nucleotide triphosphate hydrolases"/>
    <property type="match status" value="1"/>
</dbReference>
<dbReference type="GO" id="GO:0061809">
    <property type="term" value="F:NAD+ nucleosidase activity, cyclic ADP-ribose generating"/>
    <property type="evidence" value="ECO:0007669"/>
    <property type="project" value="UniProtKB-EC"/>
</dbReference>
<dbReference type="PANTHER" id="PTHR11017">
    <property type="entry name" value="LEUCINE-RICH REPEAT-CONTAINING PROTEIN"/>
    <property type="match status" value="1"/>
</dbReference>
<evidence type="ECO:0000256" key="6">
    <source>
        <dbReference type="ARBA" id="ARBA00022737"/>
    </source>
</evidence>
<dbReference type="Pfam" id="PF23282">
    <property type="entry name" value="WHD_ROQ1"/>
    <property type="match status" value="1"/>
</dbReference>
<keyword evidence="8" id="KW-0520">NAD</keyword>
<evidence type="ECO:0000313" key="13">
    <source>
        <dbReference type="EMBL" id="CAN83385.1"/>
    </source>
</evidence>
<evidence type="ECO:0000256" key="8">
    <source>
        <dbReference type="ARBA" id="ARBA00023027"/>
    </source>
</evidence>
<dbReference type="Gene3D" id="3.40.50.10140">
    <property type="entry name" value="Toll/interleukin-1 receptor homology (TIR) domain"/>
    <property type="match status" value="1"/>
</dbReference>
<dbReference type="Pfam" id="PF01582">
    <property type="entry name" value="TIR"/>
    <property type="match status" value="1"/>
</dbReference>
<dbReference type="Pfam" id="PF20160">
    <property type="entry name" value="C-JID"/>
    <property type="match status" value="1"/>
</dbReference>
<name>A5BM76_VITVI</name>
<dbReference type="ExpressionAtlas" id="A5BM76">
    <property type="expression patterns" value="baseline and differential"/>
</dbReference>
<dbReference type="Pfam" id="PF07725">
    <property type="entry name" value="LRR_3"/>
    <property type="match status" value="1"/>
</dbReference>
<dbReference type="SUPFAM" id="SSF52200">
    <property type="entry name" value="Toll/Interleukin receptor TIR domain"/>
    <property type="match status" value="1"/>
</dbReference>
<dbReference type="PROSITE" id="PS50104">
    <property type="entry name" value="TIR"/>
    <property type="match status" value="1"/>
</dbReference>
<dbReference type="OrthoDB" id="1357022at2759"/>
<dbReference type="InterPro" id="IPR035897">
    <property type="entry name" value="Toll_tir_struct_dom_sf"/>
</dbReference>
<evidence type="ECO:0000256" key="2">
    <source>
        <dbReference type="ARBA" id="ARBA00004496"/>
    </source>
</evidence>
<dbReference type="InterPro" id="IPR027417">
    <property type="entry name" value="P-loop_NTPase"/>
</dbReference>
<keyword evidence="6" id="KW-0677">Repeat</keyword>
<evidence type="ECO:0000256" key="9">
    <source>
        <dbReference type="ARBA" id="ARBA00023242"/>
    </source>
</evidence>
<dbReference type="InterPro" id="IPR032675">
    <property type="entry name" value="LRR_dom_sf"/>
</dbReference>
<gene>
    <name evidence="13" type="ORF">VITISV_004581</name>
</gene>
<keyword evidence="7" id="KW-0378">Hydrolase</keyword>
<dbReference type="Gene3D" id="1.10.8.430">
    <property type="entry name" value="Helical domain of apoptotic protease-activating factors"/>
    <property type="match status" value="1"/>
</dbReference>
<evidence type="ECO:0000256" key="10">
    <source>
        <dbReference type="ARBA" id="ARBA00047304"/>
    </source>
</evidence>
<dbReference type="EC" id="3.2.2.6" evidence="3"/>
<dbReference type="Pfam" id="PF00931">
    <property type="entry name" value="NB-ARC"/>
    <property type="match status" value="1"/>
</dbReference>
<evidence type="ECO:0000259" key="12">
    <source>
        <dbReference type="PROSITE" id="PS50104"/>
    </source>
</evidence>
<dbReference type="Gene3D" id="3.80.10.10">
    <property type="entry name" value="Ribonuclease Inhibitor"/>
    <property type="match status" value="1"/>
</dbReference>
<dbReference type="FunFam" id="3.40.50.10140:FF:000007">
    <property type="entry name" value="Disease resistance protein (TIR-NBS-LRR class)"/>
    <property type="match status" value="1"/>
</dbReference>
<dbReference type="InterPro" id="IPR045344">
    <property type="entry name" value="C-JID"/>
</dbReference>
<evidence type="ECO:0000256" key="5">
    <source>
        <dbReference type="ARBA" id="ARBA00022614"/>
    </source>
</evidence>
<comment type="catalytic activity">
    <reaction evidence="10">
        <text>NAD(+) + H2O = ADP-D-ribose + nicotinamide + H(+)</text>
        <dbReference type="Rhea" id="RHEA:16301"/>
        <dbReference type="ChEBI" id="CHEBI:15377"/>
        <dbReference type="ChEBI" id="CHEBI:15378"/>
        <dbReference type="ChEBI" id="CHEBI:17154"/>
        <dbReference type="ChEBI" id="CHEBI:57540"/>
        <dbReference type="ChEBI" id="CHEBI:57967"/>
        <dbReference type="EC" id="3.2.2.6"/>
    </reaction>
    <physiologicalReaction direction="left-to-right" evidence="10">
        <dbReference type="Rhea" id="RHEA:16302"/>
    </physiologicalReaction>
</comment>
<dbReference type="InterPro" id="IPR058192">
    <property type="entry name" value="WHD_ROQ1-like"/>
</dbReference>
<accession>A5BM76</accession>
<dbReference type="EMBL" id="AM464353">
    <property type="protein sequence ID" value="CAN83385.1"/>
    <property type="molecule type" value="Genomic_DNA"/>
</dbReference>
<evidence type="ECO:0000256" key="7">
    <source>
        <dbReference type="ARBA" id="ARBA00022801"/>
    </source>
</evidence>
<organism evidence="13">
    <name type="scientific">Vitis vinifera</name>
    <name type="common">Grape</name>
    <dbReference type="NCBI Taxonomy" id="29760"/>
    <lineage>
        <taxon>Eukaryota</taxon>
        <taxon>Viridiplantae</taxon>
        <taxon>Streptophyta</taxon>
        <taxon>Embryophyta</taxon>
        <taxon>Tracheophyta</taxon>
        <taxon>Spermatophyta</taxon>
        <taxon>Magnoliopsida</taxon>
        <taxon>eudicotyledons</taxon>
        <taxon>Gunneridae</taxon>
        <taxon>Pentapetalae</taxon>
        <taxon>rosids</taxon>
        <taxon>Vitales</taxon>
        <taxon>Vitaceae</taxon>
        <taxon>Viteae</taxon>
        <taxon>Vitis</taxon>
    </lineage>
</organism>
<keyword evidence="9" id="KW-0539">Nucleus</keyword>
<dbReference type="InterPro" id="IPR011713">
    <property type="entry name" value="Leu-rich_rpt_3"/>
</dbReference>
<evidence type="ECO:0000256" key="3">
    <source>
        <dbReference type="ARBA" id="ARBA00011982"/>
    </source>
</evidence>
<evidence type="ECO:0000256" key="11">
    <source>
        <dbReference type="ARBA" id="ARBA00061488"/>
    </source>
</evidence>
<dbReference type="InterPro" id="IPR042197">
    <property type="entry name" value="Apaf_helical"/>
</dbReference>
<protein>
    <recommendedName>
        <fullName evidence="3">ADP-ribosyl cyclase/cyclic ADP-ribose hydrolase</fullName>
        <ecNumber evidence="3">3.2.2.6</ecNumber>
    </recommendedName>
</protein>
<dbReference type="SMART" id="SM00255">
    <property type="entry name" value="TIR"/>
    <property type="match status" value="1"/>
</dbReference>